<evidence type="ECO:0000259" key="9">
    <source>
        <dbReference type="Pfam" id="PF22692"/>
    </source>
</evidence>
<dbReference type="SUPFAM" id="SSF117143">
    <property type="entry name" value="Flagellar hook protein flgE"/>
    <property type="match status" value="1"/>
</dbReference>
<dbReference type="GO" id="GO:0030694">
    <property type="term" value="C:bacterial-type flagellum basal body, rod"/>
    <property type="evidence" value="ECO:0007669"/>
    <property type="project" value="UniProtKB-UniRule"/>
</dbReference>
<evidence type="ECO:0000256" key="6">
    <source>
        <dbReference type="RuleBase" id="RU362116"/>
    </source>
</evidence>
<dbReference type="InterPro" id="IPR019776">
    <property type="entry name" value="Flagellar_basal_body_rod_CS"/>
</dbReference>
<feature type="domain" description="Flagellar basal body rod protein N-terminal" evidence="7">
    <location>
        <begin position="5"/>
        <end position="34"/>
    </location>
</feature>
<dbReference type="PANTHER" id="PTHR30435:SF18">
    <property type="entry name" value="FLAGELLAR BASAL-BODY ROD PROTEIN FLGF"/>
    <property type="match status" value="1"/>
</dbReference>
<dbReference type="AlphaFoldDB" id="A0A142JR03"/>
<evidence type="ECO:0000313" key="11">
    <source>
        <dbReference type="Proteomes" id="UP000075238"/>
    </source>
</evidence>
<comment type="subcellular location">
    <subcellularLocation>
        <location evidence="1 6">Bacterial flagellum basal body</location>
    </subcellularLocation>
</comment>
<evidence type="ECO:0000256" key="1">
    <source>
        <dbReference type="ARBA" id="ARBA00004117"/>
    </source>
</evidence>
<organism evidence="10 11">
    <name type="scientific">Cupriavidus nantongensis</name>
    <dbReference type="NCBI Taxonomy" id="1796606"/>
    <lineage>
        <taxon>Bacteria</taxon>
        <taxon>Pseudomonadati</taxon>
        <taxon>Pseudomonadota</taxon>
        <taxon>Betaproteobacteria</taxon>
        <taxon>Burkholderiales</taxon>
        <taxon>Burkholderiaceae</taxon>
        <taxon>Cupriavidus</taxon>
    </lineage>
</organism>
<evidence type="ECO:0000313" key="10">
    <source>
        <dbReference type="EMBL" id="AMR80515.1"/>
    </source>
</evidence>
<comment type="subunit">
    <text evidence="4 6">The basal body constitutes a major portion of the flagellar organelle and consists of five rings (E,L,P,S, and M) mounted on a central rod. The rod consists of about 26 subunits of FlgG in the distal portion, and FlgB, FlgC and FlgF are thought to build up the proximal portion of the rod with about 6 subunits each.</text>
</comment>
<sequence>MDRMIYTALSGAKQILDQQAAVSNNLANVSTPAFRAQVNLYRAVPVVGAEAGTRAFTLASTPGADMRAGPLTYTGRALDVALQGNGWLVVQAPDGSEAYTRAGALQVAQDGQVQTISGLPVMGDGGPLAVPPGSQVTIGTDGTITARGPGEASAGLAQVGRLRVVNPPNDAIARGDDGLFRLRPGAQPLEADPTVRVISGALEGSNVNPTEAMVEMIANARRFEMQMKMIQGADGNEQRANQLLSTN</sequence>
<keyword evidence="10" id="KW-0966">Cell projection</keyword>
<evidence type="ECO:0000259" key="8">
    <source>
        <dbReference type="Pfam" id="PF06429"/>
    </source>
</evidence>
<dbReference type="PROSITE" id="PS00588">
    <property type="entry name" value="FLAGELLA_BB_ROD"/>
    <property type="match status" value="1"/>
</dbReference>
<evidence type="ECO:0000259" key="7">
    <source>
        <dbReference type="Pfam" id="PF00460"/>
    </source>
</evidence>
<dbReference type="OrthoDB" id="9804559at2"/>
<dbReference type="GO" id="GO:0071978">
    <property type="term" value="P:bacterial-type flagellum-dependent swarming motility"/>
    <property type="evidence" value="ECO:0007669"/>
    <property type="project" value="TreeGrafter"/>
</dbReference>
<keyword evidence="10" id="KW-0282">Flagellum</keyword>
<dbReference type="EMBL" id="CP014845">
    <property type="protein sequence ID" value="AMR80515.1"/>
    <property type="molecule type" value="Genomic_DNA"/>
</dbReference>
<reference evidence="10 11" key="1">
    <citation type="submission" date="2016-03" db="EMBL/GenBank/DDBJ databases">
        <title>Complete genome sequence of a novel chlorpyrifos degrading bacterium, Cupriavidus nantongensis sp. X1.</title>
        <authorList>
            <person name="Fang L."/>
        </authorList>
    </citation>
    <scope>NUCLEOTIDE SEQUENCE [LARGE SCALE GENOMIC DNA]</scope>
    <source>
        <strain evidence="10 11">X1</strain>
    </source>
</reference>
<dbReference type="InterPro" id="IPR001444">
    <property type="entry name" value="Flag_bb_rod_N"/>
</dbReference>
<dbReference type="NCBIfam" id="TIGR03506">
    <property type="entry name" value="FlgEFG_subfam"/>
    <property type="match status" value="1"/>
</dbReference>
<feature type="domain" description="Flagellar basal-body/hook protein C-terminal" evidence="8">
    <location>
        <begin position="199"/>
        <end position="243"/>
    </location>
</feature>
<evidence type="ECO:0000256" key="3">
    <source>
        <dbReference type="ARBA" id="ARBA00023143"/>
    </source>
</evidence>
<dbReference type="NCBIfam" id="TIGR02490">
    <property type="entry name" value="flgF"/>
    <property type="match status" value="1"/>
</dbReference>
<dbReference type="InterPro" id="IPR010930">
    <property type="entry name" value="Flg_bb/hook_C_dom"/>
</dbReference>
<evidence type="ECO:0000256" key="5">
    <source>
        <dbReference type="ARBA" id="ARBA00040228"/>
    </source>
</evidence>
<dbReference type="Pfam" id="PF06429">
    <property type="entry name" value="Flg_bbr_C"/>
    <property type="match status" value="1"/>
</dbReference>
<dbReference type="PANTHER" id="PTHR30435">
    <property type="entry name" value="FLAGELLAR PROTEIN"/>
    <property type="match status" value="1"/>
</dbReference>
<dbReference type="RefSeq" id="WP_018006604.1">
    <property type="nucleotide sequence ID" value="NZ_CP014845.1"/>
</dbReference>
<evidence type="ECO:0000256" key="2">
    <source>
        <dbReference type="ARBA" id="ARBA00009677"/>
    </source>
</evidence>
<dbReference type="Pfam" id="PF22692">
    <property type="entry name" value="LlgE_F_G_D1"/>
    <property type="match status" value="1"/>
</dbReference>
<name>A0A142JR03_9BURK</name>
<dbReference type="Proteomes" id="UP000075238">
    <property type="component" value="Chromosome 2"/>
</dbReference>
<comment type="similarity">
    <text evidence="2 6">Belongs to the flagella basal body rod proteins family.</text>
</comment>
<keyword evidence="11" id="KW-1185">Reference proteome</keyword>
<keyword evidence="3 6" id="KW-0975">Bacterial flagellum</keyword>
<gene>
    <name evidence="10" type="primary">flgF</name>
    <name evidence="10" type="ORF">A2G96_21960</name>
</gene>
<dbReference type="Pfam" id="PF00460">
    <property type="entry name" value="Flg_bb_rod"/>
    <property type="match status" value="1"/>
</dbReference>
<accession>A0A142JR03</accession>
<dbReference type="InterPro" id="IPR037925">
    <property type="entry name" value="FlgE/F/G-like"/>
</dbReference>
<protein>
    <recommendedName>
        <fullName evidence="5 6">Flagellar basal-body rod protein FlgF</fullName>
    </recommendedName>
</protein>
<proteinExistence type="inferred from homology"/>
<dbReference type="InterPro" id="IPR012836">
    <property type="entry name" value="FlgF"/>
</dbReference>
<keyword evidence="10" id="KW-0969">Cilium</keyword>
<dbReference type="STRING" id="1796606.A2G96_21960"/>
<dbReference type="InterPro" id="IPR020013">
    <property type="entry name" value="Flagellar_FlgE/F/G"/>
</dbReference>
<dbReference type="InterPro" id="IPR053967">
    <property type="entry name" value="LlgE_F_G-like_D1"/>
</dbReference>
<dbReference type="NCBIfam" id="NF009280">
    <property type="entry name" value="PRK12640.1"/>
    <property type="match status" value="1"/>
</dbReference>
<evidence type="ECO:0000256" key="4">
    <source>
        <dbReference type="ARBA" id="ARBA00038560"/>
    </source>
</evidence>
<feature type="domain" description="Flagellar hook protein FlgE/F/G-like D1" evidence="9">
    <location>
        <begin position="81"/>
        <end position="146"/>
    </location>
</feature>
<dbReference type="KEGG" id="cnan:A2G96_21960"/>